<evidence type="ECO:0000313" key="2">
    <source>
        <dbReference type="EMBL" id="ABR47859.1"/>
    </source>
</evidence>
<protein>
    <recommendedName>
        <fullName evidence="4">DUF4367 domain-containing protein</fullName>
    </recommendedName>
</protein>
<evidence type="ECO:0008006" key="4">
    <source>
        <dbReference type="Google" id="ProtNLM"/>
    </source>
</evidence>
<dbReference type="OrthoDB" id="2871129at2"/>
<evidence type="ECO:0000313" key="3">
    <source>
        <dbReference type="Proteomes" id="UP000001572"/>
    </source>
</evidence>
<dbReference type="HOGENOM" id="CLU_098236_0_0_9"/>
<keyword evidence="1" id="KW-0812">Transmembrane</keyword>
<accession>A6TNU1</accession>
<dbReference type="EMBL" id="CP000724">
    <property type="protein sequence ID" value="ABR47859.1"/>
    <property type="molecule type" value="Genomic_DNA"/>
</dbReference>
<dbReference type="KEGG" id="amt:Amet_1682"/>
<dbReference type="AlphaFoldDB" id="A6TNU1"/>
<organism evidence="2 3">
    <name type="scientific">Alkaliphilus metalliredigens (strain QYMF)</name>
    <dbReference type="NCBI Taxonomy" id="293826"/>
    <lineage>
        <taxon>Bacteria</taxon>
        <taxon>Bacillati</taxon>
        <taxon>Bacillota</taxon>
        <taxon>Clostridia</taxon>
        <taxon>Peptostreptococcales</taxon>
        <taxon>Natronincolaceae</taxon>
        <taxon>Alkaliphilus</taxon>
    </lineage>
</organism>
<evidence type="ECO:0000256" key="1">
    <source>
        <dbReference type="SAM" id="Phobius"/>
    </source>
</evidence>
<keyword evidence="3" id="KW-1185">Reference proteome</keyword>
<keyword evidence="1" id="KW-0472">Membrane</keyword>
<dbReference type="STRING" id="293826.Amet_1682"/>
<keyword evidence="1" id="KW-1133">Transmembrane helix</keyword>
<reference evidence="3" key="1">
    <citation type="journal article" date="2016" name="Genome Announc.">
        <title>Complete genome sequence of Alkaliphilus metalliredigens strain QYMF, an alkaliphilic and metal-reducing bacterium isolated from borax-contaminated leachate ponds.</title>
        <authorList>
            <person name="Hwang C."/>
            <person name="Copeland A."/>
            <person name="Lucas S."/>
            <person name="Lapidus A."/>
            <person name="Barry K."/>
            <person name="Detter J.C."/>
            <person name="Glavina Del Rio T."/>
            <person name="Hammon N."/>
            <person name="Israni S."/>
            <person name="Dalin E."/>
            <person name="Tice H."/>
            <person name="Pitluck S."/>
            <person name="Chertkov O."/>
            <person name="Brettin T."/>
            <person name="Bruce D."/>
            <person name="Han C."/>
            <person name="Schmutz J."/>
            <person name="Larimer F."/>
            <person name="Land M.L."/>
            <person name="Hauser L."/>
            <person name="Kyrpides N."/>
            <person name="Mikhailova N."/>
            <person name="Ye Q."/>
            <person name="Zhou J."/>
            <person name="Richardson P."/>
            <person name="Fields M.W."/>
        </authorList>
    </citation>
    <scope>NUCLEOTIDE SEQUENCE [LARGE SCALE GENOMIC DNA]</scope>
    <source>
        <strain evidence="3">QYMF</strain>
    </source>
</reference>
<sequence>MNKKFDDQIKESLMKGTEESTKLKDEIWNKIEQEIDANQIKQKIDHNPIGGSRRMIKQKRKTPRIFGLGAVAAALLIVFLAGTAPGHAAIDRVRELFVPEKTIVEELEGMEEETDVNLQKSRLGYVIYFDEQRYSLDSLDGKDKIAPIEQADYVPEVFMEIEQVEDKDIETLATEIQKMLAGEYETVRNEGSVDSPIESIYLYANTGNNWDDEVVKYYLVDNTQGGVFVIKQQFFFEASEGFGVRFDNMLKEFQMISLEE</sequence>
<dbReference type="Proteomes" id="UP000001572">
    <property type="component" value="Chromosome"/>
</dbReference>
<dbReference type="RefSeq" id="WP_012062897.1">
    <property type="nucleotide sequence ID" value="NC_009633.1"/>
</dbReference>
<feature type="transmembrane region" description="Helical" evidence="1">
    <location>
        <begin position="65"/>
        <end position="84"/>
    </location>
</feature>
<gene>
    <name evidence="2" type="ordered locus">Amet_1682</name>
</gene>
<name>A6TNU1_ALKMQ</name>
<dbReference type="eggNOG" id="ENOG50302P2">
    <property type="taxonomic scope" value="Bacteria"/>
</dbReference>
<proteinExistence type="predicted"/>